<evidence type="ECO:0000256" key="1">
    <source>
        <dbReference type="SAM" id="MobiDB-lite"/>
    </source>
</evidence>
<comment type="caution">
    <text evidence="3">The sequence shown here is derived from an EMBL/GenBank/DDBJ whole genome shotgun (WGS) entry which is preliminary data.</text>
</comment>
<sequence length="365" mass="38767">MSGELRRRAAAARRAPPLNRDTPDSREIDTQINFSALPTLFPRVKQSTAAPVRQPPPHSNIVVDFVFLPTNQAHSAAALAAFMTETTFFLSVDAGGSNSNGYTSTISATVNDTVEIGPGPLKVAFAATSGQLNRVVNYRTGVSGGSNSNGYTSTISATVNDTVEIGPGPLKVAFAATSGQLNRVVNYRTGVDIQVQQSFLWYGSSPGDKQANQNSDAYIFRPDGAPPTAASASVAMKVIRGPLVDEVHQQFNSWINQENTPSAGLGGQLLSNRSFAVRASFFRFRSLPHSASPFIGLFLSSAMGPTRCCFGGLEILAAWLPSSSRELCQLTTVCILAIEACPRFQSSLLPQLGAPAVSSFLFMLA</sequence>
<dbReference type="Proteomes" id="UP001412067">
    <property type="component" value="Unassembled WGS sequence"/>
</dbReference>
<dbReference type="EMBL" id="JBBWWR010000007">
    <property type="protein sequence ID" value="KAK8963514.1"/>
    <property type="molecule type" value="Genomic_DNA"/>
</dbReference>
<evidence type="ECO:0000259" key="2">
    <source>
        <dbReference type="Pfam" id="PF07748"/>
    </source>
</evidence>
<proteinExistence type="predicted"/>
<protein>
    <recommendedName>
        <fullName evidence="2">Glycosyl hydrolase family 38 C-terminal domain-containing protein</fullName>
    </recommendedName>
</protein>
<dbReference type="InterPro" id="IPR011013">
    <property type="entry name" value="Gal_mutarotase_sf_dom"/>
</dbReference>
<keyword evidence="4" id="KW-1185">Reference proteome</keyword>
<feature type="region of interest" description="Disordered" evidence="1">
    <location>
        <begin position="1"/>
        <end position="27"/>
    </location>
</feature>
<dbReference type="SUPFAM" id="SSF74650">
    <property type="entry name" value="Galactose mutarotase-like"/>
    <property type="match status" value="1"/>
</dbReference>
<reference evidence="3 4" key="1">
    <citation type="journal article" date="2022" name="Nat. Plants">
        <title>Genomes of leafy and leafless Platanthera orchids illuminate the evolution of mycoheterotrophy.</title>
        <authorList>
            <person name="Li M.H."/>
            <person name="Liu K.W."/>
            <person name="Li Z."/>
            <person name="Lu H.C."/>
            <person name="Ye Q.L."/>
            <person name="Zhang D."/>
            <person name="Wang J.Y."/>
            <person name="Li Y.F."/>
            <person name="Zhong Z.M."/>
            <person name="Liu X."/>
            <person name="Yu X."/>
            <person name="Liu D.K."/>
            <person name="Tu X.D."/>
            <person name="Liu B."/>
            <person name="Hao Y."/>
            <person name="Liao X.Y."/>
            <person name="Jiang Y.T."/>
            <person name="Sun W.H."/>
            <person name="Chen J."/>
            <person name="Chen Y.Q."/>
            <person name="Ai Y."/>
            <person name="Zhai J.W."/>
            <person name="Wu S.S."/>
            <person name="Zhou Z."/>
            <person name="Hsiao Y.Y."/>
            <person name="Wu W.L."/>
            <person name="Chen Y.Y."/>
            <person name="Lin Y.F."/>
            <person name="Hsu J.L."/>
            <person name="Li C.Y."/>
            <person name="Wang Z.W."/>
            <person name="Zhao X."/>
            <person name="Zhong W.Y."/>
            <person name="Ma X.K."/>
            <person name="Ma L."/>
            <person name="Huang J."/>
            <person name="Chen G.Z."/>
            <person name="Huang M.Z."/>
            <person name="Huang L."/>
            <person name="Peng D.H."/>
            <person name="Luo Y.B."/>
            <person name="Zou S.Q."/>
            <person name="Chen S.P."/>
            <person name="Lan S."/>
            <person name="Tsai W.C."/>
            <person name="Van de Peer Y."/>
            <person name="Liu Z.J."/>
        </authorList>
    </citation>
    <scope>NUCLEOTIDE SEQUENCE [LARGE SCALE GENOMIC DNA]</scope>
    <source>
        <strain evidence="3">Lor288</strain>
    </source>
</reference>
<name>A0ABR2MIX0_9ASPA</name>
<feature type="domain" description="Glycosyl hydrolase family 38 C-terminal" evidence="2">
    <location>
        <begin position="168"/>
        <end position="258"/>
    </location>
</feature>
<organism evidence="3 4">
    <name type="scientific">Platanthera guangdongensis</name>
    <dbReference type="NCBI Taxonomy" id="2320717"/>
    <lineage>
        <taxon>Eukaryota</taxon>
        <taxon>Viridiplantae</taxon>
        <taxon>Streptophyta</taxon>
        <taxon>Embryophyta</taxon>
        <taxon>Tracheophyta</taxon>
        <taxon>Spermatophyta</taxon>
        <taxon>Magnoliopsida</taxon>
        <taxon>Liliopsida</taxon>
        <taxon>Asparagales</taxon>
        <taxon>Orchidaceae</taxon>
        <taxon>Orchidoideae</taxon>
        <taxon>Orchideae</taxon>
        <taxon>Orchidinae</taxon>
        <taxon>Platanthera</taxon>
    </lineage>
</organism>
<dbReference type="PANTHER" id="PTHR11607">
    <property type="entry name" value="ALPHA-MANNOSIDASE"/>
    <property type="match status" value="1"/>
</dbReference>
<gene>
    <name evidence="3" type="ORF">KSP40_PGU009536</name>
</gene>
<dbReference type="Gene3D" id="2.70.98.30">
    <property type="entry name" value="Golgi alpha-mannosidase II, domain 4"/>
    <property type="match status" value="1"/>
</dbReference>
<evidence type="ECO:0000313" key="4">
    <source>
        <dbReference type="Proteomes" id="UP001412067"/>
    </source>
</evidence>
<dbReference type="Pfam" id="PF07748">
    <property type="entry name" value="Glyco_hydro_38C"/>
    <property type="match status" value="1"/>
</dbReference>
<dbReference type="PANTHER" id="PTHR11607:SF61">
    <property type="entry name" value="ALPHA-MANNOSIDASE"/>
    <property type="match status" value="1"/>
</dbReference>
<dbReference type="InterPro" id="IPR011682">
    <property type="entry name" value="Glyco_hydro_38_C"/>
</dbReference>
<accession>A0ABR2MIX0</accession>
<evidence type="ECO:0000313" key="3">
    <source>
        <dbReference type="EMBL" id="KAK8963514.1"/>
    </source>
</evidence>
<dbReference type="InterPro" id="IPR050843">
    <property type="entry name" value="Glycosyl_Hydrlase_38"/>
</dbReference>